<sequence>MFPVNLNASMLKMKRLLKYFEPRLLAGYIFPVFLIFFGCREEDKIKERISNIPIDLKVYRFDREFAEANPEDIPELKSRYPYLFPSQFPDSVWTAKLIDTVQLELSAEVHKVFDDFSEESTALESLFQHIVFYFPRIKVPSIITVTSDVRYNDRVILTDSLLILGLDNYLGKDHHFYRGIQNYIAAGLDKQYMVSDVASAFVKKILQYPKNRTFLSRMVYYGKELYVKDKLLPKISDAKKIGFTDEDIAWSQANEEQIWRYFVERELLYSTDAILDRRFLDPAPFSKFQLELDSESPGRLGRYIGWQIVRAFMEKNEVTLQQLLSLPADEIFKKSYYKPRR</sequence>
<evidence type="ECO:0000313" key="3">
    <source>
        <dbReference type="Proteomes" id="UP000248536"/>
    </source>
</evidence>
<dbReference type="NCBIfam" id="TIGR03514">
    <property type="entry name" value="GldB_lipo"/>
    <property type="match status" value="1"/>
</dbReference>
<name>A0A2Z4LVD6_9FLAO</name>
<keyword evidence="1" id="KW-1133">Transmembrane helix</keyword>
<dbReference type="EMBL" id="CP030104">
    <property type="protein sequence ID" value="AWX45277.1"/>
    <property type="molecule type" value="Genomic_DNA"/>
</dbReference>
<organism evidence="2 3">
    <name type="scientific">Flagellimonas maritima</name>
    <dbReference type="NCBI Taxonomy" id="1383885"/>
    <lineage>
        <taxon>Bacteria</taxon>
        <taxon>Pseudomonadati</taxon>
        <taxon>Bacteroidota</taxon>
        <taxon>Flavobacteriia</taxon>
        <taxon>Flavobacteriales</taxon>
        <taxon>Flavobacteriaceae</taxon>
        <taxon>Flagellimonas</taxon>
    </lineage>
</organism>
<evidence type="ECO:0000313" key="2">
    <source>
        <dbReference type="EMBL" id="AWX45277.1"/>
    </source>
</evidence>
<reference evidence="2 3" key="1">
    <citation type="submission" date="2018-06" db="EMBL/GenBank/DDBJ databases">
        <title>Spongiibacterium sp. HME9304 Genome sequencing and assembly.</title>
        <authorList>
            <person name="Kang H."/>
            <person name="Kim H."/>
            <person name="Joh K."/>
        </authorList>
    </citation>
    <scope>NUCLEOTIDE SEQUENCE [LARGE SCALE GENOMIC DNA]</scope>
    <source>
        <strain evidence="2 3">HME9304</strain>
    </source>
</reference>
<keyword evidence="1" id="KW-0472">Membrane</keyword>
<keyword evidence="1" id="KW-0812">Transmembrane</keyword>
<accession>A0A2Z4LVD6</accession>
<evidence type="ECO:0008006" key="4">
    <source>
        <dbReference type="Google" id="ProtNLM"/>
    </source>
</evidence>
<feature type="transmembrane region" description="Helical" evidence="1">
    <location>
        <begin position="20"/>
        <end position="39"/>
    </location>
</feature>
<dbReference type="Pfam" id="PF25594">
    <property type="entry name" value="GldB_lipo"/>
    <property type="match status" value="1"/>
</dbReference>
<protein>
    <recommendedName>
        <fullName evidence="4">Gliding motility lipoprotein GldB</fullName>
    </recommendedName>
</protein>
<dbReference type="InterPro" id="IPR019853">
    <property type="entry name" value="GldB-like"/>
</dbReference>
<evidence type="ECO:0000256" key="1">
    <source>
        <dbReference type="SAM" id="Phobius"/>
    </source>
</evidence>
<dbReference type="AlphaFoldDB" id="A0A2Z4LVD6"/>
<proteinExistence type="predicted"/>
<dbReference type="Proteomes" id="UP000248536">
    <property type="component" value="Chromosome"/>
</dbReference>
<gene>
    <name evidence="2" type="ORF">HME9304_02289</name>
</gene>
<keyword evidence="3" id="KW-1185">Reference proteome</keyword>
<dbReference type="KEGG" id="spon:HME9304_02289"/>